<protein>
    <submittedName>
        <fullName evidence="1">Uncharacterized protein</fullName>
    </submittedName>
</protein>
<evidence type="ECO:0000313" key="1">
    <source>
        <dbReference type="EMBL" id="MQL98740.1"/>
    </source>
</evidence>
<evidence type="ECO:0000313" key="2">
    <source>
        <dbReference type="Proteomes" id="UP000652761"/>
    </source>
</evidence>
<comment type="caution">
    <text evidence="1">The sequence shown here is derived from an EMBL/GenBank/DDBJ whole genome shotgun (WGS) entry which is preliminary data.</text>
</comment>
<proteinExistence type="predicted"/>
<dbReference type="EMBL" id="NMUH01002231">
    <property type="protein sequence ID" value="MQL98740.1"/>
    <property type="molecule type" value="Genomic_DNA"/>
</dbReference>
<name>A0A843VZ28_COLES</name>
<gene>
    <name evidence="1" type="ORF">Taro_031457</name>
</gene>
<accession>A0A843VZ28</accession>
<dbReference type="Proteomes" id="UP000652761">
    <property type="component" value="Unassembled WGS sequence"/>
</dbReference>
<keyword evidence="2" id="KW-1185">Reference proteome</keyword>
<reference evidence="1" key="1">
    <citation type="submission" date="2017-07" db="EMBL/GenBank/DDBJ databases">
        <title>Taro Niue Genome Assembly and Annotation.</title>
        <authorList>
            <person name="Atibalentja N."/>
            <person name="Keating K."/>
            <person name="Fields C.J."/>
        </authorList>
    </citation>
    <scope>NUCLEOTIDE SEQUENCE</scope>
    <source>
        <strain evidence="1">Niue_2</strain>
        <tissue evidence="1">Leaf</tissue>
    </source>
</reference>
<dbReference type="Gene3D" id="6.10.250.940">
    <property type="match status" value="1"/>
</dbReference>
<dbReference type="AlphaFoldDB" id="A0A843VZ28"/>
<dbReference type="OrthoDB" id="443318at2759"/>
<sequence length="76" mass="8766">MTYERRFYFNLPEVQNALHANRTNLPYSWSMCSSGIRTCLVPSSLTEKQISIFLELWYISMECIPQGHQASKCSGT</sequence>
<organism evidence="1 2">
    <name type="scientific">Colocasia esculenta</name>
    <name type="common">Wild taro</name>
    <name type="synonym">Arum esculentum</name>
    <dbReference type="NCBI Taxonomy" id="4460"/>
    <lineage>
        <taxon>Eukaryota</taxon>
        <taxon>Viridiplantae</taxon>
        <taxon>Streptophyta</taxon>
        <taxon>Embryophyta</taxon>
        <taxon>Tracheophyta</taxon>
        <taxon>Spermatophyta</taxon>
        <taxon>Magnoliopsida</taxon>
        <taxon>Liliopsida</taxon>
        <taxon>Araceae</taxon>
        <taxon>Aroideae</taxon>
        <taxon>Colocasieae</taxon>
        <taxon>Colocasia</taxon>
    </lineage>
</organism>